<dbReference type="EMBL" id="QOKZ01000006">
    <property type="protein sequence ID" value="RMC33693.1"/>
    <property type="molecule type" value="Genomic_DNA"/>
</dbReference>
<comment type="similarity">
    <text evidence="1">Belongs to the universal stress protein A family.</text>
</comment>
<dbReference type="CDD" id="cd00293">
    <property type="entry name" value="USP-like"/>
    <property type="match status" value="1"/>
</dbReference>
<dbReference type="InterPro" id="IPR006016">
    <property type="entry name" value="UspA"/>
</dbReference>
<dbReference type="OrthoDB" id="9792500at2"/>
<evidence type="ECO:0000313" key="3">
    <source>
        <dbReference type="EMBL" id="RMC33693.1"/>
    </source>
</evidence>
<dbReference type="Gene3D" id="3.40.50.620">
    <property type="entry name" value="HUPs"/>
    <property type="match status" value="1"/>
</dbReference>
<feature type="domain" description="UspA" evidence="2">
    <location>
        <begin position="2"/>
        <end position="141"/>
    </location>
</feature>
<dbReference type="SUPFAM" id="SSF52402">
    <property type="entry name" value="Adenine nucleotide alpha hydrolases-like"/>
    <property type="match status" value="1"/>
</dbReference>
<keyword evidence="4" id="KW-1185">Reference proteome</keyword>
<protein>
    <submittedName>
        <fullName evidence="3">Universal stress protein</fullName>
    </submittedName>
</protein>
<reference evidence="3 4" key="1">
    <citation type="submission" date="2018-07" db="EMBL/GenBank/DDBJ databases">
        <authorList>
            <person name="Zhang Y."/>
            <person name="Wang L."/>
            <person name="Ma S."/>
        </authorList>
    </citation>
    <scope>NUCLEOTIDE SEQUENCE [LARGE SCALE GENOMIC DNA]</scope>
    <source>
        <strain evidence="3 4">4-2</strain>
    </source>
</reference>
<dbReference type="Proteomes" id="UP000273516">
    <property type="component" value="Unassembled WGS sequence"/>
</dbReference>
<evidence type="ECO:0000256" key="1">
    <source>
        <dbReference type="ARBA" id="ARBA00008791"/>
    </source>
</evidence>
<dbReference type="PRINTS" id="PR01438">
    <property type="entry name" value="UNVRSLSTRESS"/>
</dbReference>
<dbReference type="AlphaFoldDB" id="A0A3M0M8X3"/>
<proteinExistence type="inferred from homology"/>
<organism evidence="3 4">
    <name type="scientific">Paracoccus alkanivorans</name>
    <dbReference type="NCBI Taxonomy" id="2116655"/>
    <lineage>
        <taxon>Bacteria</taxon>
        <taxon>Pseudomonadati</taxon>
        <taxon>Pseudomonadota</taxon>
        <taxon>Alphaproteobacteria</taxon>
        <taxon>Rhodobacterales</taxon>
        <taxon>Paracoccaceae</taxon>
        <taxon>Paracoccus</taxon>
    </lineage>
</organism>
<evidence type="ECO:0000259" key="2">
    <source>
        <dbReference type="Pfam" id="PF00582"/>
    </source>
</evidence>
<dbReference type="PANTHER" id="PTHR46268:SF6">
    <property type="entry name" value="UNIVERSAL STRESS PROTEIN UP12"/>
    <property type="match status" value="1"/>
</dbReference>
<evidence type="ECO:0000313" key="4">
    <source>
        <dbReference type="Proteomes" id="UP000273516"/>
    </source>
</evidence>
<dbReference type="Pfam" id="PF00582">
    <property type="entry name" value="Usp"/>
    <property type="match status" value="1"/>
</dbReference>
<dbReference type="PANTHER" id="PTHR46268">
    <property type="entry name" value="STRESS RESPONSE PROTEIN NHAX"/>
    <property type="match status" value="1"/>
</dbReference>
<name>A0A3M0M8X3_9RHOB</name>
<dbReference type="RefSeq" id="WP_122113247.1">
    <property type="nucleotide sequence ID" value="NZ_QOKZ01000006.1"/>
</dbReference>
<accession>A0A3M0M8X3</accession>
<gene>
    <name evidence="3" type="ORF">C9E81_15400</name>
</gene>
<dbReference type="InterPro" id="IPR014729">
    <property type="entry name" value="Rossmann-like_a/b/a_fold"/>
</dbReference>
<comment type="caution">
    <text evidence="3">The sequence shown here is derived from an EMBL/GenBank/DDBJ whole genome shotgun (WGS) entry which is preliminary data.</text>
</comment>
<sequence length="141" mass="15525">MPENVLLPIDLQQSESWKMTLTAARRQVDDGGTIHLLGIVPDIGSSMVATYLPKDYEVHALQAMKDGLDRFADEHFPEGAKVRTHVGHGHVAETILKIAKKTNADIIVMASPQRDELRSILISSHTNAVVRHSPCSVLVVR</sequence>
<dbReference type="InterPro" id="IPR006015">
    <property type="entry name" value="Universal_stress_UspA"/>
</dbReference>